<dbReference type="Proteomes" id="UP000318017">
    <property type="component" value="Chromosome"/>
</dbReference>
<reference evidence="1 2" key="1">
    <citation type="submission" date="2019-02" db="EMBL/GenBank/DDBJ databases">
        <title>Deep-cultivation of Planctomycetes and their phenomic and genomic characterization uncovers novel biology.</title>
        <authorList>
            <person name="Wiegand S."/>
            <person name="Jogler M."/>
            <person name="Boedeker C."/>
            <person name="Pinto D."/>
            <person name="Vollmers J."/>
            <person name="Rivas-Marin E."/>
            <person name="Kohn T."/>
            <person name="Peeters S.H."/>
            <person name="Heuer A."/>
            <person name="Rast P."/>
            <person name="Oberbeckmann S."/>
            <person name="Bunk B."/>
            <person name="Jeske O."/>
            <person name="Meyerdierks A."/>
            <person name="Storesund J.E."/>
            <person name="Kallscheuer N."/>
            <person name="Luecker S."/>
            <person name="Lage O.M."/>
            <person name="Pohl T."/>
            <person name="Merkel B.J."/>
            <person name="Hornburger P."/>
            <person name="Mueller R.-W."/>
            <person name="Bruemmer F."/>
            <person name="Labrenz M."/>
            <person name="Spormann A.M."/>
            <person name="Op den Camp H."/>
            <person name="Overmann J."/>
            <person name="Amann R."/>
            <person name="Jetten M.S.M."/>
            <person name="Mascher T."/>
            <person name="Medema M.H."/>
            <person name="Devos D.P."/>
            <person name="Kaster A.-K."/>
            <person name="Ovreas L."/>
            <person name="Rohde M."/>
            <person name="Galperin M.Y."/>
            <person name="Jogler C."/>
        </authorList>
    </citation>
    <scope>NUCLEOTIDE SEQUENCE [LARGE SCALE GENOMIC DNA]</scope>
    <source>
        <strain evidence="1 2">Q31a</strain>
    </source>
</reference>
<evidence type="ECO:0000313" key="2">
    <source>
        <dbReference type="Proteomes" id="UP000318017"/>
    </source>
</evidence>
<accession>A0A518G7P4</accession>
<sequence length="90" mass="9913" precursor="true">MVDKCSSLKSKVFGGAHAIGQTAQFRICLGGPRLREEVHEGRIPSRRLVLDGLDNFGLAQFWYDRTLSESHWLALGSCVVRREGVAGVIS</sequence>
<name>A0A518G7P4_9BACT</name>
<organism evidence="1 2">
    <name type="scientific">Aureliella helgolandensis</name>
    <dbReference type="NCBI Taxonomy" id="2527968"/>
    <lineage>
        <taxon>Bacteria</taxon>
        <taxon>Pseudomonadati</taxon>
        <taxon>Planctomycetota</taxon>
        <taxon>Planctomycetia</taxon>
        <taxon>Pirellulales</taxon>
        <taxon>Pirellulaceae</taxon>
        <taxon>Aureliella</taxon>
    </lineage>
</organism>
<proteinExistence type="predicted"/>
<dbReference type="EMBL" id="CP036298">
    <property type="protein sequence ID" value="QDV24592.1"/>
    <property type="molecule type" value="Genomic_DNA"/>
</dbReference>
<keyword evidence="2" id="KW-1185">Reference proteome</keyword>
<dbReference type="AlphaFoldDB" id="A0A518G7P4"/>
<gene>
    <name evidence="1" type="ORF">Q31a_29120</name>
</gene>
<protein>
    <submittedName>
        <fullName evidence="1">Uncharacterized protein</fullName>
    </submittedName>
</protein>
<evidence type="ECO:0000313" key="1">
    <source>
        <dbReference type="EMBL" id="QDV24592.1"/>
    </source>
</evidence>
<dbReference type="KEGG" id="ahel:Q31a_29120"/>